<gene>
    <name evidence="2" type="ORF">DOO78_24315</name>
</gene>
<comment type="caution">
    <text evidence="2">The sequence shown here is derived from an EMBL/GenBank/DDBJ whole genome shotgun (WGS) entry which is preliminary data.</text>
</comment>
<name>A0A327LZN7_9PROT</name>
<evidence type="ECO:0000313" key="3">
    <source>
        <dbReference type="Proteomes" id="UP000249065"/>
    </source>
</evidence>
<feature type="transmembrane region" description="Helical" evidence="1">
    <location>
        <begin position="68"/>
        <end position="96"/>
    </location>
</feature>
<keyword evidence="1" id="KW-1133">Transmembrane helix</keyword>
<keyword evidence="3" id="KW-1185">Reference proteome</keyword>
<organism evidence="2 3">
    <name type="scientific">Roseicella frigidaeris</name>
    <dbReference type="NCBI Taxonomy" id="2230885"/>
    <lineage>
        <taxon>Bacteria</taxon>
        <taxon>Pseudomonadati</taxon>
        <taxon>Pseudomonadota</taxon>
        <taxon>Alphaproteobacteria</taxon>
        <taxon>Acetobacterales</taxon>
        <taxon>Roseomonadaceae</taxon>
        <taxon>Roseicella</taxon>
    </lineage>
</organism>
<feature type="transmembrane region" description="Helical" evidence="1">
    <location>
        <begin position="162"/>
        <end position="181"/>
    </location>
</feature>
<dbReference type="PANTHER" id="PTHR31970:SF9">
    <property type="entry name" value="MOLYBDATE TRANSPORTER 2"/>
    <property type="match status" value="1"/>
</dbReference>
<dbReference type="RefSeq" id="WP_111472485.1">
    <property type="nucleotide sequence ID" value="NZ_QLIX01000033.1"/>
</dbReference>
<reference evidence="3" key="1">
    <citation type="submission" date="2018-06" db="EMBL/GenBank/DDBJ databases">
        <authorList>
            <person name="Khan S.A."/>
        </authorList>
    </citation>
    <scope>NUCLEOTIDE SEQUENCE [LARGE SCALE GENOMIC DNA]</scope>
    <source>
        <strain evidence="3">DB-1506</strain>
    </source>
</reference>
<keyword evidence="1" id="KW-0812">Transmembrane</keyword>
<evidence type="ECO:0000313" key="2">
    <source>
        <dbReference type="EMBL" id="RAI55332.1"/>
    </source>
</evidence>
<dbReference type="OrthoDB" id="7361398at2"/>
<dbReference type="EMBL" id="QLIX01000033">
    <property type="protein sequence ID" value="RAI55332.1"/>
    <property type="molecule type" value="Genomic_DNA"/>
</dbReference>
<dbReference type="Proteomes" id="UP000249065">
    <property type="component" value="Unassembled WGS sequence"/>
</dbReference>
<feature type="transmembrane region" description="Helical" evidence="1">
    <location>
        <begin position="125"/>
        <end position="150"/>
    </location>
</feature>
<feature type="transmembrane region" description="Helical" evidence="1">
    <location>
        <begin position="340"/>
        <end position="364"/>
    </location>
</feature>
<protein>
    <submittedName>
        <fullName evidence="2">Benzoate transporter</fullName>
    </submittedName>
</protein>
<feature type="transmembrane region" description="Helical" evidence="1">
    <location>
        <begin position="201"/>
        <end position="227"/>
    </location>
</feature>
<accession>A0A327LZN7</accession>
<evidence type="ECO:0000256" key="1">
    <source>
        <dbReference type="SAM" id="Phobius"/>
    </source>
</evidence>
<feature type="transmembrane region" description="Helical" evidence="1">
    <location>
        <begin position="281"/>
        <end position="299"/>
    </location>
</feature>
<dbReference type="InterPro" id="IPR031563">
    <property type="entry name" value="MOT1/MOT2"/>
</dbReference>
<dbReference type="GO" id="GO:0015098">
    <property type="term" value="F:molybdate ion transmembrane transporter activity"/>
    <property type="evidence" value="ECO:0007669"/>
    <property type="project" value="InterPro"/>
</dbReference>
<proteinExistence type="predicted"/>
<feature type="transmembrane region" description="Helical" evidence="1">
    <location>
        <begin position="26"/>
        <end position="56"/>
    </location>
</feature>
<sequence length="380" mass="38033">MKPTARPSIAGEVGGAFGDLGTLLPVLLGAVAVAGMSAGGVLVGFGVFLIATGVIYRLPMPVQPMKAVGALVIAGGLVPGEVAAAGIAGGLILLALTLSGATAWAARVVPRSAVLGLQLGVGASMAWIGIGLVWAGPLTAGIALVLLLGLPRLVPRLPSVPLALAAAIAVDLAAGTALPPMPSVAFAMPPLVLPGSGEEAWHGLLFGALPQLPLTLANAVLLPALLVREMFPPASAAHASERRLGLVTGGANVLLTPFGALPMCHGAGGLIAQHRFGARTGWAPVLLGALLLPMGLFFAEDAARLLAVVPSGALGALLILAGSDLALSRRLLEVRSECRPAIAAAAVATFALNPALGIAAGWIAEWARTSLRPRRRADEV</sequence>
<dbReference type="Pfam" id="PF16983">
    <property type="entry name" value="MFS_MOT1"/>
    <property type="match status" value="2"/>
</dbReference>
<dbReference type="PANTHER" id="PTHR31970">
    <property type="match status" value="1"/>
</dbReference>
<dbReference type="AlphaFoldDB" id="A0A327LZN7"/>
<keyword evidence="1" id="KW-0472">Membrane</keyword>
<feature type="transmembrane region" description="Helical" evidence="1">
    <location>
        <begin position="305"/>
        <end position="328"/>
    </location>
</feature>